<evidence type="ECO:0000313" key="3">
    <source>
        <dbReference type="Proteomes" id="UP000001861"/>
    </source>
</evidence>
<dbReference type="GeneID" id="9380075"/>
<feature type="transmembrane region" description="Helical" evidence="1">
    <location>
        <begin position="111"/>
        <end position="135"/>
    </location>
</feature>
<feature type="transmembrane region" description="Helical" evidence="1">
    <location>
        <begin position="60"/>
        <end position="81"/>
    </location>
</feature>
<keyword evidence="1" id="KW-0472">Membrane</keyword>
<feature type="transmembrane region" description="Helical" evidence="1">
    <location>
        <begin position="189"/>
        <end position="205"/>
    </location>
</feature>
<dbReference type="EMBL" id="AACS02000004">
    <property type="protein sequence ID" value="EFI27885.1"/>
    <property type="molecule type" value="Genomic_DNA"/>
</dbReference>
<accession>D6RLY6</accession>
<sequence length="238" mass="25833">MASHSSPGIEYITTALAATGIEGVLNGLCLVLGAISIWLLTTRSPAFKTSPRKLSVLGCLFRSPLILGSILLVVVITTHWGCSMYRMLHGMTLFANQHYPKEFFDEITHPLYVLMCGLVVTAILLTDGLLVWRLWIVSDHCIYTMTVPCLAALAFLACAIRIFVFFAMASAAVKSNSDIPGANIYSSDLAKFIGACILITFMILVRNGTGDKKLKALMCIVIESAAIYRSASCKQSEA</sequence>
<dbReference type="AlphaFoldDB" id="D6RLY6"/>
<dbReference type="RefSeq" id="XP_002911379.1">
    <property type="nucleotide sequence ID" value="XM_002911333.1"/>
</dbReference>
<reference evidence="2 3" key="1">
    <citation type="journal article" date="2010" name="Proc. Natl. Acad. Sci. U.S.A.">
        <title>Insights into evolution of multicellular fungi from the assembled chromosomes of the mushroom Coprinopsis cinerea (Coprinus cinereus).</title>
        <authorList>
            <person name="Stajich J.E."/>
            <person name="Wilke S.K."/>
            <person name="Ahren D."/>
            <person name="Au C.H."/>
            <person name="Birren B.W."/>
            <person name="Borodovsky M."/>
            <person name="Burns C."/>
            <person name="Canback B."/>
            <person name="Casselton L.A."/>
            <person name="Cheng C.K."/>
            <person name="Deng J."/>
            <person name="Dietrich F.S."/>
            <person name="Fargo D.C."/>
            <person name="Farman M.L."/>
            <person name="Gathman A.C."/>
            <person name="Goldberg J."/>
            <person name="Guigo R."/>
            <person name="Hoegger P.J."/>
            <person name="Hooker J.B."/>
            <person name="Huggins A."/>
            <person name="James T.Y."/>
            <person name="Kamada T."/>
            <person name="Kilaru S."/>
            <person name="Kodira C."/>
            <person name="Kues U."/>
            <person name="Kupfer D."/>
            <person name="Kwan H.S."/>
            <person name="Lomsadze A."/>
            <person name="Li W."/>
            <person name="Lilly W.W."/>
            <person name="Ma L.J."/>
            <person name="Mackey A.J."/>
            <person name="Manning G."/>
            <person name="Martin F."/>
            <person name="Muraguchi H."/>
            <person name="Natvig D.O."/>
            <person name="Palmerini H."/>
            <person name="Ramesh M.A."/>
            <person name="Rehmeyer C.J."/>
            <person name="Roe B.A."/>
            <person name="Shenoy N."/>
            <person name="Stanke M."/>
            <person name="Ter-Hovhannisyan V."/>
            <person name="Tunlid A."/>
            <person name="Velagapudi R."/>
            <person name="Vision T.J."/>
            <person name="Zeng Q."/>
            <person name="Zolan M.E."/>
            <person name="Pukkila P.J."/>
        </authorList>
    </citation>
    <scope>NUCLEOTIDE SEQUENCE [LARGE SCALE GENOMIC DNA]</scope>
    <source>
        <strain evidence="3">Okayama-7 / 130 / ATCC MYA-4618 / FGSC 9003</strain>
    </source>
</reference>
<keyword evidence="3" id="KW-1185">Reference proteome</keyword>
<dbReference type="KEGG" id="cci:CC1G_14376"/>
<organism evidence="2 3">
    <name type="scientific">Coprinopsis cinerea (strain Okayama-7 / 130 / ATCC MYA-4618 / FGSC 9003)</name>
    <name type="common">Inky cap fungus</name>
    <name type="synonym">Hormographiella aspergillata</name>
    <dbReference type="NCBI Taxonomy" id="240176"/>
    <lineage>
        <taxon>Eukaryota</taxon>
        <taxon>Fungi</taxon>
        <taxon>Dikarya</taxon>
        <taxon>Basidiomycota</taxon>
        <taxon>Agaricomycotina</taxon>
        <taxon>Agaricomycetes</taxon>
        <taxon>Agaricomycetidae</taxon>
        <taxon>Agaricales</taxon>
        <taxon>Agaricineae</taxon>
        <taxon>Psathyrellaceae</taxon>
        <taxon>Coprinopsis</taxon>
    </lineage>
</organism>
<evidence type="ECO:0000256" key="1">
    <source>
        <dbReference type="SAM" id="Phobius"/>
    </source>
</evidence>
<dbReference type="OrthoDB" id="3250682at2759"/>
<dbReference type="Proteomes" id="UP000001861">
    <property type="component" value="Unassembled WGS sequence"/>
</dbReference>
<dbReference type="eggNOG" id="ENOG502SQR7">
    <property type="taxonomic scope" value="Eukaryota"/>
</dbReference>
<protein>
    <submittedName>
        <fullName evidence="2">Uncharacterized protein</fullName>
    </submittedName>
</protein>
<comment type="caution">
    <text evidence="2">The sequence shown here is derived from an EMBL/GenBank/DDBJ whole genome shotgun (WGS) entry which is preliminary data.</text>
</comment>
<dbReference type="VEuPathDB" id="FungiDB:CC1G_14376"/>
<gene>
    <name evidence="2" type="ORF">CC1G_14376</name>
</gene>
<keyword evidence="1" id="KW-0812">Transmembrane</keyword>
<dbReference type="InParanoid" id="D6RLY6"/>
<dbReference type="HOGENOM" id="CLU_044614_3_0_1"/>
<evidence type="ECO:0000313" key="2">
    <source>
        <dbReference type="EMBL" id="EFI27885.1"/>
    </source>
</evidence>
<keyword evidence="1" id="KW-1133">Transmembrane helix</keyword>
<name>D6RLY6_COPC7</name>
<feature type="transmembrane region" description="Helical" evidence="1">
    <location>
        <begin position="147"/>
        <end position="169"/>
    </location>
</feature>
<proteinExistence type="predicted"/>
<feature type="transmembrane region" description="Helical" evidence="1">
    <location>
        <begin position="12"/>
        <end position="40"/>
    </location>
</feature>